<evidence type="ECO:0000313" key="10">
    <source>
        <dbReference type="Proteomes" id="UP001164761"/>
    </source>
</evidence>
<evidence type="ECO:0000259" key="8">
    <source>
        <dbReference type="PROSITE" id="PS50928"/>
    </source>
</evidence>
<organism evidence="9 10">
    <name type="scientific">Alicyclobacillus fastidiosus</name>
    <dbReference type="NCBI Taxonomy" id="392011"/>
    <lineage>
        <taxon>Bacteria</taxon>
        <taxon>Bacillati</taxon>
        <taxon>Bacillota</taxon>
        <taxon>Bacilli</taxon>
        <taxon>Bacillales</taxon>
        <taxon>Alicyclobacillaceae</taxon>
        <taxon>Alicyclobacillus</taxon>
    </lineage>
</organism>
<evidence type="ECO:0000256" key="5">
    <source>
        <dbReference type="ARBA" id="ARBA00022989"/>
    </source>
</evidence>
<keyword evidence="4 7" id="KW-0812">Transmembrane</keyword>
<protein>
    <submittedName>
        <fullName evidence="9">ABC transporter permease subunit</fullName>
    </submittedName>
</protein>
<dbReference type="SUPFAM" id="SSF161098">
    <property type="entry name" value="MetI-like"/>
    <property type="match status" value="1"/>
</dbReference>
<feature type="transmembrane region" description="Helical" evidence="7">
    <location>
        <begin position="129"/>
        <end position="149"/>
    </location>
</feature>
<evidence type="ECO:0000256" key="3">
    <source>
        <dbReference type="ARBA" id="ARBA00022475"/>
    </source>
</evidence>
<evidence type="ECO:0000313" key="9">
    <source>
        <dbReference type="EMBL" id="WAH39835.1"/>
    </source>
</evidence>
<dbReference type="InterPro" id="IPR000515">
    <property type="entry name" value="MetI-like"/>
</dbReference>
<keyword evidence="10" id="KW-1185">Reference proteome</keyword>
<dbReference type="PANTHER" id="PTHR43227:SF11">
    <property type="entry name" value="BLL4140 PROTEIN"/>
    <property type="match status" value="1"/>
</dbReference>
<reference evidence="9" key="1">
    <citation type="submission" date="2022-08" db="EMBL/GenBank/DDBJ databases">
        <title>Alicyclobacillus fastidiosus DSM 17978, complete genome.</title>
        <authorList>
            <person name="Wang Q."/>
            <person name="Cai R."/>
            <person name="Wang Z."/>
        </authorList>
    </citation>
    <scope>NUCLEOTIDE SEQUENCE</scope>
    <source>
        <strain evidence="9">DSM 17978</strain>
    </source>
</reference>
<sequence length="317" mass="35459">MAVEVARQTRVVKADGLQLTWKRIHRHWQLYLVIAVPLAFLITFNYVPMLGAQIAFRDYNPIQGMWHSPWTGFSEFSDFFKSPYFWPLIRNTLTLGIYTLVISTPAAVILALALNEVRNERFKRIVQMFTYAPYFISTVVLVGIMQIILSPSTGLLGQLAHLFGANPPNVLGNPTAFPSVYVWSGIWQETGYGAVIYLAALSNVNPELYEAARIDGASRFQKMLHIDVQSIKPTMIILVILAVGNVLRVGFEKVYLLQNNLNLSTSEIISTYVYKMGLLNANFSFAGAVGLFDAIVGLILIFAVNLIARRVSDTSLF</sequence>
<feature type="domain" description="ABC transmembrane type-1" evidence="8">
    <location>
        <begin position="89"/>
        <end position="304"/>
    </location>
</feature>
<keyword evidence="3" id="KW-1003">Cell membrane</keyword>
<keyword evidence="6 7" id="KW-0472">Membrane</keyword>
<comment type="subcellular location">
    <subcellularLocation>
        <location evidence="1 7">Cell membrane</location>
        <topology evidence="1 7">Multi-pass membrane protein</topology>
    </subcellularLocation>
</comment>
<evidence type="ECO:0000256" key="6">
    <source>
        <dbReference type="ARBA" id="ARBA00023136"/>
    </source>
</evidence>
<feature type="transmembrane region" description="Helical" evidence="7">
    <location>
        <begin position="30"/>
        <end position="56"/>
    </location>
</feature>
<dbReference type="PANTHER" id="PTHR43227">
    <property type="entry name" value="BLL4140 PROTEIN"/>
    <property type="match status" value="1"/>
</dbReference>
<keyword evidence="5 7" id="KW-1133">Transmembrane helix</keyword>
<feature type="transmembrane region" description="Helical" evidence="7">
    <location>
        <begin position="230"/>
        <end position="251"/>
    </location>
</feature>
<name>A0ABY6ZAR8_9BACL</name>
<gene>
    <name evidence="9" type="ORF">NZD89_15640</name>
</gene>
<proteinExistence type="inferred from homology"/>
<evidence type="ECO:0000256" key="1">
    <source>
        <dbReference type="ARBA" id="ARBA00004651"/>
    </source>
</evidence>
<comment type="similarity">
    <text evidence="7">Belongs to the binding-protein-dependent transport system permease family.</text>
</comment>
<dbReference type="Pfam" id="PF00528">
    <property type="entry name" value="BPD_transp_1"/>
    <property type="match status" value="1"/>
</dbReference>
<evidence type="ECO:0000256" key="7">
    <source>
        <dbReference type="RuleBase" id="RU363032"/>
    </source>
</evidence>
<keyword evidence="2 7" id="KW-0813">Transport</keyword>
<dbReference type="EMBL" id="CP104067">
    <property type="protein sequence ID" value="WAH39835.1"/>
    <property type="molecule type" value="Genomic_DNA"/>
</dbReference>
<accession>A0ABY6ZAR8</accession>
<feature type="transmembrane region" description="Helical" evidence="7">
    <location>
        <begin position="283"/>
        <end position="308"/>
    </location>
</feature>
<dbReference type="Gene3D" id="1.10.3720.10">
    <property type="entry name" value="MetI-like"/>
    <property type="match status" value="1"/>
</dbReference>
<dbReference type="InterPro" id="IPR050809">
    <property type="entry name" value="UgpAE/MalFG_permease"/>
</dbReference>
<dbReference type="PROSITE" id="PS50928">
    <property type="entry name" value="ABC_TM1"/>
    <property type="match status" value="1"/>
</dbReference>
<dbReference type="RefSeq" id="WP_268003733.1">
    <property type="nucleotide sequence ID" value="NZ_BSUT01000001.1"/>
</dbReference>
<dbReference type="CDD" id="cd06261">
    <property type="entry name" value="TM_PBP2"/>
    <property type="match status" value="1"/>
</dbReference>
<evidence type="ECO:0000256" key="4">
    <source>
        <dbReference type="ARBA" id="ARBA00022692"/>
    </source>
</evidence>
<feature type="transmembrane region" description="Helical" evidence="7">
    <location>
        <begin position="95"/>
        <end position="117"/>
    </location>
</feature>
<evidence type="ECO:0000256" key="2">
    <source>
        <dbReference type="ARBA" id="ARBA00022448"/>
    </source>
</evidence>
<dbReference type="InterPro" id="IPR035906">
    <property type="entry name" value="MetI-like_sf"/>
</dbReference>
<dbReference type="Proteomes" id="UP001164761">
    <property type="component" value="Chromosome"/>
</dbReference>